<feature type="binding site" evidence="3">
    <location>
        <position position="100"/>
    </location>
    <ligand>
        <name>substrate</name>
    </ligand>
</feature>
<protein>
    <submittedName>
        <fullName evidence="5">SMP-30/gluconolactonase/LRE family protein</fullName>
    </submittedName>
</protein>
<organism evidence="5 6">
    <name type="scientific">Arthrobacter caoxuetaonis</name>
    <dbReference type="NCBI Taxonomy" id="2886935"/>
    <lineage>
        <taxon>Bacteria</taxon>
        <taxon>Bacillati</taxon>
        <taxon>Actinomycetota</taxon>
        <taxon>Actinomycetes</taxon>
        <taxon>Micrococcales</taxon>
        <taxon>Micrococcaceae</taxon>
        <taxon>Arthrobacter</taxon>
    </lineage>
</organism>
<accession>A0A9X1SF24</accession>
<sequence length="279" mass="28696">MAHEAWTPVSTHALALGEGLRPAPGGVRWVDLMAGELYAWTPGSNGGPVLTHKLDRPLGVAELDRAGRLIAAAGTGITELLDGGGERVLADTGLDPARYRVNDGAFAPDGSFWFGTMVHDGSEPAGAVWRWDPASNDVVKLLEGISTPNGPAFLPQGAGVLVADSDAGRILHTTVADPAAVTPFADVAGGSPDGMHIDARGRIWNAVWGAARLDVYAEDTQLLGSVPLPVSQPTSVLVTTGPDPLLLVTSALTGLKEPAALDGFTLGAPLSRVLPGFVA</sequence>
<evidence type="ECO:0000259" key="4">
    <source>
        <dbReference type="Pfam" id="PF08450"/>
    </source>
</evidence>
<proteinExistence type="inferred from homology"/>
<dbReference type="PRINTS" id="PR01790">
    <property type="entry name" value="SMP30FAMILY"/>
</dbReference>
<dbReference type="Pfam" id="PF08450">
    <property type="entry name" value="SGL"/>
    <property type="match status" value="1"/>
</dbReference>
<dbReference type="GO" id="GO:0004341">
    <property type="term" value="F:gluconolactonase activity"/>
    <property type="evidence" value="ECO:0007669"/>
    <property type="project" value="TreeGrafter"/>
</dbReference>
<evidence type="ECO:0000256" key="3">
    <source>
        <dbReference type="PIRSR" id="PIRSR605511-2"/>
    </source>
</evidence>
<feature type="binding site" evidence="3">
    <location>
        <position position="18"/>
    </location>
    <ligand>
        <name>a divalent metal cation</name>
        <dbReference type="ChEBI" id="CHEBI:60240"/>
    </ligand>
</feature>
<keyword evidence="6" id="KW-1185">Reference proteome</keyword>
<evidence type="ECO:0000256" key="2">
    <source>
        <dbReference type="PIRSR" id="PIRSR605511-1"/>
    </source>
</evidence>
<keyword evidence="3" id="KW-0862">Zinc</keyword>
<reference evidence="5" key="1">
    <citation type="submission" date="2021-10" db="EMBL/GenBank/DDBJ databases">
        <title>Novel species in genus Arthrobacter.</title>
        <authorList>
            <person name="Liu Y."/>
        </authorList>
    </citation>
    <scope>NUCLEOTIDE SEQUENCE</scope>
    <source>
        <strain evidence="5">Zg-Y453</strain>
    </source>
</reference>
<comment type="cofactor">
    <cofactor evidence="3">
        <name>Zn(2+)</name>
        <dbReference type="ChEBI" id="CHEBI:29105"/>
    </cofactor>
    <text evidence="3">Binds 1 divalent metal cation per subunit.</text>
</comment>
<evidence type="ECO:0000313" key="5">
    <source>
        <dbReference type="EMBL" id="MCC3298199.1"/>
    </source>
</evidence>
<dbReference type="GO" id="GO:0019853">
    <property type="term" value="P:L-ascorbic acid biosynthetic process"/>
    <property type="evidence" value="ECO:0007669"/>
    <property type="project" value="TreeGrafter"/>
</dbReference>
<keyword evidence="3" id="KW-0479">Metal-binding</keyword>
<comment type="similarity">
    <text evidence="1">Belongs to the SMP-30/CGR1 family.</text>
</comment>
<dbReference type="EMBL" id="JAJFZV010000009">
    <property type="protein sequence ID" value="MCC3298199.1"/>
    <property type="molecule type" value="Genomic_DNA"/>
</dbReference>
<evidence type="ECO:0000256" key="1">
    <source>
        <dbReference type="ARBA" id="ARBA00008853"/>
    </source>
</evidence>
<dbReference type="InterPro" id="IPR013658">
    <property type="entry name" value="SGL"/>
</dbReference>
<dbReference type="RefSeq" id="WP_227896064.1">
    <property type="nucleotide sequence ID" value="NZ_CP099466.1"/>
</dbReference>
<dbReference type="SUPFAM" id="SSF63829">
    <property type="entry name" value="Calcium-dependent phosphotriesterase"/>
    <property type="match status" value="1"/>
</dbReference>
<dbReference type="PANTHER" id="PTHR10907">
    <property type="entry name" value="REGUCALCIN"/>
    <property type="match status" value="1"/>
</dbReference>
<comment type="caution">
    <text evidence="5">The sequence shown here is derived from an EMBL/GenBank/DDBJ whole genome shotgun (WGS) entry which is preliminary data.</text>
</comment>
<dbReference type="InterPro" id="IPR011042">
    <property type="entry name" value="6-blade_b-propeller_TolB-like"/>
</dbReference>
<dbReference type="InterPro" id="IPR005511">
    <property type="entry name" value="SMP-30"/>
</dbReference>
<dbReference type="Proteomes" id="UP001139158">
    <property type="component" value="Unassembled WGS sequence"/>
</dbReference>
<dbReference type="Gene3D" id="2.120.10.30">
    <property type="entry name" value="TolB, C-terminal domain"/>
    <property type="match status" value="1"/>
</dbReference>
<feature type="domain" description="SMP-30/Gluconolactonase/LRE-like region" evidence="4">
    <location>
        <begin position="17"/>
        <end position="251"/>
    </location>
</feature>
<gene>
    <name evidence="5" type="ORF">LJ757_10315</name>
</gene>
<dbReference type="GO" id="GO:0005509">
    <property type="term" value="F:calcium ion binding"/>
    <property type="evidence" value="ECO:0007669"/>
    <property type="project" value="TreeGrafter"/>
</dbReference>
<feature type="binding site" evidence="3">
    <location>
        <position position="193"/>
    </location>
    <ligand>
        <name>a divalent metal cation</name>
        <dbReference type="ChEBI" id="CHEBI:60240"/>
    </ligand>
</feature>
<feature type="active site" description="Proton donor/acceptor" evidence="2">
    <location>
        <position position="193"/>
    </location>
</feature>
<feature type="binding site" evidence="3">
    <location>
        <position position="120"/>
    </location>
    <ligand>
        <name>substrate</name>
    </ligand>
</feature>
<evidence type="ECO:0000313" key="6">
    <source>
        <dbReference type="Proteomes" id="UP001139158"/>
    </source>
</evidence>
<name>A0A9X1SF24_9MICC</name>
<dbReference type="PANTHER" id="PTHR10907:SF47">
    <property type="entry name" value="REGUCALCIN"/>
    <property type="match status" value="1"/>
</dbReference>
<feature type="binding site" evidence="3">
    <location>
        <position position="102"/>
    </location>
    <ligand>
        <name>substrate</name>
    </ligand>
</feature>
<dbReference type="AlphaFoldDB" id="A0A9X1SF24"/>
<feature type="binding site" evidence="3">
    <location>
        <position position="149"/>
    </location>
    <ligand>
        <name>a divalent metal cation</name>
        <dbReference type="ChEBI" id="CHEBI:60240"/>
    </ligand>
</feature>